<dbReference type="GeneID" id="113697473"/>
<feature type="compositionally biased region" description="Basic and acidic residues" evidence="6">
    <location>
        <begin position="70"/>
        <end position="79"/>
    </location>
</feature>
<organism evidence="8 9">
    <name type="scientific">Coffea arabica</name>
    <name type="common">Arabian coffee</name>
    <dbReference type="NCBI Taxonomy" id="13443"/>
    <lineage>
        <taxon>Eukaryota</taxon>
        <taxon>Viridiplantae</taxon>
        <taxon>Streptophyta</taxon>
        <taxon>Embryophyta</taxon>
        <taxon>Tracheophyta</taxon>
        <taxon>Spermatophyta</taxon>
        <taxon>Magnoliopsida</taxon>
        <taxon>eudicotyledons</taxon>
        <taxon>Gunneridae</taxon>
        <taxon>Pentapetalae</taxon>
        <taxon>asterids</taxon>
        <taxon>lamiids</taxon>
        <taxon>Gentianales</taxon>
        <taxon>Rubiaceae</taxon>
        <taxon>Ixoroideae</taxon>
        <taxon>Gardenieae complex</taxon>
        <taxon>Bertiereae - Coffeeae clade</taxon>
        <taxon>Coffeeae</taxon>
        <taxon>Coffea</taxon>
    </lineage>
</organism>
<dbReference type="PROSITE" id="PS50811">
    <property type="entry name" value="WRKY"/>
    <property type="match status" value="2"/>
</dbReference>
<feature type="domain" description="WRKY" evidence="7">
    <location>
        <begin position="246"/>
        <end position="303"/>
    </location>
</feature>
<dbReference type="PANTHER" id="PTHR31221">
    <property type="entry name" value="WRKY TRANSCRIPTION FACTOR PROTEIN 1-RELATED"/>
    <property type="match status" value="1"/>
</dbReference>
<keyword evidence="3" id="KW-0238">DNA-binding</keyword>
<dbReference type="OrthoDB" id="764896at2759"/>
<protein>
    <submittedName>
        <fullName evidence="9">Probable WRKY transcription factor 32 isoform X1</fullName>
    </submittedName>
</protein>
<dbReference type="GO" id="GO:0005634">
    <property type="term" value="C:nucleus"/>
    <property type="evidence" value="ECO:0007669"/>
    <property type="project" value="UniProtKB-SubCell"/>
</dbReference>
<dbReference type="SMART" id="SM00774">
    <property type="entry name" value="WRKY"/>
    <property type="match status" value="2"/>
</dbReference>
<feature type="region of interest" description="Disordered" evidence="6">
    <location>
        <begin position="295"/>
        <end position="392"/>
    </location>
</feature>
<name>A0A6P6T4H6_COFAR</name>
<evidence type="ECO:0000259" key="7">
    <source>
        <dbReference type="PROSITE" id="PS50811"/>
    </source>
</evidence>
<dbReference type="InterPro" id="IPR036576">
    <property type="entry name" value="WRKY_dom_sf"/>
</dbReference>
<reference evidence="8" key="1">
    <citation type="journal article" date="2025" name="Foods">
        <title>Unveiling the Microbial Signatures of Arabica Coffee Cherries: Insights into Ripeness Specific Diversity, Functional Traits, and Implications for Quality and Safety.</title>
        <authorList>
            <consortium name="RefSeq"/>
            <person name="Tenea G.N."/>
            <person name="Cifuentes V."/>
            <person name="Reyes P."/>
            <person name="Cevallos-Vallejos M."/>
        </authorList>
    </citation>
    <scope>NUCLEOTIDE SEQUENCE [LARGE SCALE GENOMIC DNA]</scope>
</reference>
<evidence type="ECO:0000256" key="4">
    <source>
        <dbReference type="ARBA" id="ARBA00023163"/>
    </source>
</evidence>
<keyword evidence="4" id="KW-0804">Transcription</keyword>
<keyword evidence="8" id="KW-1185">Reference proteome</keyword>
<dbReference type="InterPro" id="IPR003657">
    <property type="entry name" value="WRKY_dom"/>
</dbReference>
<evidence type="ECO:0000256" key="3">
    <source>
        <dbReference type="ARBA" id="ARBA00023125"/>
    </source>
</evidence>
<feature type="region of interest" description="Disordered" evidence="6">
    <location>
        <begin position="148"/>
        <end position="264"/>
    </location>
</feature>
<sequence>MRLDAKIKITFQKRNFITFPFSLYITRTNCVLQLLHSGAMDAKNFNSDNNSSNKSPSCEEEDEAAAQNSKSREEFDENSRGGGGDGYEQVNSKTVDNSSIPVVVAQMSNNRASSTPETLATAASSDLHCKFEVAVDNEMQRLEPAEELKDQVGMSYQEEFRIIADQAVPDQTQNQQEPPNGPRSSEPSPTSVTQPISSVPSPTLPEQKMSPGDNRNTSHTSEADKKNSFDPKTLSVVSIQKTPSPDGYNWRKYGQKQVKSPQGSRSYYRCTYSECCAKKIECSDDSNRVMEIVYRSHHNHDPPQKVNCTRGSRHSLSIAPANGSDSSVAPIGATADSAPSTSSKDSVQEKVSVPDPIQKDSSDSDDNAETNIKQEREDEPEPSKRLKKTVASCSAPLLKPGKKPKIVVHAASDVGISADGYRWRKYGQKMVKGNPHPRNYYRCTSAGCPVRKHIERAKDNTNAVIITYKGVHDHDMPVPKKRHGPPSAPLVAAAAPASMSTVQVVKSETIQNQVSATQWSVDKEGGLKGQTLECGGEKNVESARTLLSIGFEIKPC</sequence>
<feature type="compositionally biased region" description="Basic and acidic residues" evidence="6">
    <location>
        <begin position="372"/>
        <end position="384"/>
    </location>
</feature>
<feature type="region of interest" description="Disordered" evidence="6">
    <location>
        <begin position="44"/>
        <end position="95"/>
    </location>
</feature>
<evidence type="ECO:0000256" key="1">
    <source>
        <dbReference type="ARBA" id="ARBA00004123"/>
    </source>
</evidence>
<dbReference type="InterPro" id="IPR044810">
    <property type="entry name" value="WRKY_plant"/>
</dbReference>
<dbReference type="Proteomes" id="UP001652660">
    <property type="component" value="Chromosome 6e"/>
</dbReference>
<dbReference type="Gene3D" id="2.20.25.80">
    <property type="entry name" value="WRKY domain"/>
    <property type="match status" value="2"/>
</dbReference>
<dbReference type="Pfam" id="PF03106">
    <property type="entry name" value="WRKY"/>
    <property type="match status" value="2"/>
</dbReference>
<feature type="compositionally biased region" description="Low complexity" evidence="6">
    <location>
        <begin position="44"/>
        <end position="56"/>
    </location>
</feature>
<gene>
    <name evidence="9" type="primary">LOC113697473</name>
</gene>
<accession>A0A6P6T4H6</accession>
<keyword evidence="5" id="KW-0539">Nucleus</keyword>
<feature type="domain" description="WRKY" evidence="7">
    <location>
        <begin position="412"/>
        <end position="477"/>
    </location>
</feature>
<evidence type="ECO:0000256" key="2">
    <source>
        <dbReference type="ARBA" id="ARBA00023015"/>
    </source>
</evidence>
<dbReference type="AlphaFoldDB" id="A0A6P6T4H6"/>
<keyword evidence="2" id="KW-0805">Transcription regulation</keyword>
<evidence type="ECO:0000313" key="9">
    <source>
        <dbReference type="RefSeq" id="XP_027072907.2"/>
    </source>
</evidence>
<reference evidence="9" key="2">
    <citation type="submission" date="2025-08" db="UniProtKB">
        <authorList>
            <consortium name="RefSeq"/>
        </authorList>
    </citation>
    <scope>IDENTIFICATION</scope>
    <source>
        <tissue evidence="9">Leaves</tissue>
    </source>
</reference>
<dbReference type="RefSeq" id="XP_027072907.2">
    <property type="nucleotide sequence ID" value="XM_027217106.2"/>
</dbReference>
<evidence type="ECO:0000313" key="8">
    <source>
        <dbReference type="Proteomes" id="UP001652660"/>
    </source>
</evidence>
<comment type="subcellular location">
    <subcellularLocation>
        <location evidence="1">Nucleus</location>
    </subcellularLocation>
</comment>
<dbReference type="GO" id="GO:0003700">
    <property type="term" value="F:DNA-binding transcription factor activity"/>
    <property type="evidence" value="ECO:0007669"/>
    <property type="project" value="InterPro"/>
</dbReference>
<dbReference type="GO" id="GO:0043565">
    <property type="term" value="F:sequence-specific DNA binding"/>
    <property type="evidence" value="ECO:0007669"/>
    <property type="project" value="InterPro"/>
</dbReference>
<proteinExistence type="predicted"/>
<evidence type="ECO:0000256" key="6">
    <source>
        <dbReference type="SAM" id="MobiDB-lite"/>
    </source>
</evidence>
<dbReference type="PANTHER" id="PTHR31221:SF150">
    <property type="entry name" value="WRKY TRANSCRIPTION FACTOR 32-RELATED"/>
    <property type="match status" value="1"/>
</dbReference>
<evidence type="ECO:0000256" key="5">
    <source>
        <dbReference type="ARBA" id="ARBA00023242"/>
    </source>
</evidence>
<feature type="compositionally biased region" description="Polar residues" evidence="6">
    <location>
        <begin position="169"/>
        <end position="201"/>
    </location>
</feature>
<dbReference type="SUPFAM" id="SSF118290">
    <property type="entry name" value="WRKY DNA-binding domain"/>
    <property type="match status" value="2"/>
</dbReference>